<organism evidence="1 2">
    <name type="scientific">Photorhabdus stackebrandtii</name>
    <dbReference type="NCBI Taxonomy" id="1123042"/>
    <lineage>
        <taxon>Bacteria</taxon>
        <taxon>Pseudomonadati</taxon>
        <taxon>Pseudomonadota</taxon>
        <taxon>Gammaproteobacteria</taxon>
        <taxon>Enterobacterales</taxon>
        <taxon>Morganellaceae</taxon>
        <taxon>Photorhabdus</taxon>
    </lineage>
</organism>
<protein>
    <submittedName>
        <fullName evidence="1">Uncharacterized protein</fullName>
    </submittedName>
</protein>
<dbReference type="Proteomes" id="UP000547931">
    <property type="component" value="Unassembled WGS sequence"/>
</dbReference>
<gene>
    <name evidence="1" type="ORF">C5470_17885</name>
</gene>
<reference evidence="1 2" key="1">
    <citation type="submission" date="2018-02" db="EMBL/GenBank/DDBJ databases">
        <authorList>
            <person name="Machado R.A."/>
        </authorList>
    </citation>
    <scope>NUCLEOTIDE SEQUENCE [LARGE SCALE GENOMIC DNA]</scope>
    <source>
        <strain evidence="1 2">DSM 23271</strain>
    </source>
</reference>
<dbReference type="RefSeq" id="WP_166290987.1">
    <property type="nucleotide sequence ID" value="NZ_CAWPIE010000027.1"/>
</dbReference>
<accession>A0A7X5QPF0</accession>
<evidence type="ECO:0000313" key="1">
    <source>
        <dbReference type="EMBL" id="NHB98126.1"/>
    </source>
</evidence>
<evidence type="ECO:0000313" key="2">
    <source>
        <dbReference type="Proteomes" id="UP000547931"/>
    </source>
</evidence>
<proteinExistence type="predicted"/>
<sequence length="95" mass="11038">MDEIKCLDVFPLFSTLLQKLWQQITEDIERITPEMLPLTEINQSDIDRSINQITGGLQNVQDIYGLSPLQDGIMFHHLLENQGDSYQVIFRLITF</sequence>
<dbReference type="EMBL" id="PUJV01000027">
    <property type="protein sequence ID" value="NHB98126.1"/>
    <property type="molecule type" value="Genomic_DNA"/>
</dbReference>
<comment type="caution">
    <text evidence="1">The sequence shown here is derived from an EMBL/GenBank/DDBJ whole genome shotgun (WGS) entry which is preliminary data.</text>
</comment>
<keyword evidence="2" id="KW-1185">Reference proteome</keyword>
<dbReference type="AlphaFoldDB" id="A0A7X5QPF0"/>
<name>A0A7X5QPF0_9GAMM</name>